<dbReference type="SUPFAM" id="SSF52540">
    <property type="entry name" value="P-loop containing nucleoside triphosphate hydrolases"/>
    <property type="match status" value="1"/>
</dbReference>
<sequence>MTYWRPDLAILDSKFEFYEETRDLFFRFNKDVIEFTSDFESVLDEVATYSAFYESEVEEEEQEQTIEKEVPDFTEYKNKLKEFPPMEREVVVEVRKEIIEKEVERISYTNVPSKLIVVASLWSGAGSTFIGTNLARAVSNRGVQVSYIEYPTMTPYMFDYINITLREEIDKFQYIDLAKAITTKGIIPRGRAWIDKGVQWVLNDPRTPRVSEWNFEKMLKLIYSLSSPIVIVDISTIWEEEHVKGLLHQADHIFLCIEPDVAKINCLADKRKESKFFEYLQNVKEEENIPFDLIVTKMNDGVKRSEWCSALPIKPIAEFEYIPYSTLCKSLWKSEFLYDDEGFIDEFETNYSPILKVLLPPKFHHLESKPKKGIGLSAIINRFKK</sequence>
<accession>A0ABW6KMH6</accession>
<organism evidence="1 2">
    <name type="scientific">Cytobacillus spartinae</name>
    <dbReference type="NCBI Taxonomy" id="3299023"/>
    <lineage>
        <taxon>Bacteria</taxon>
        <taxon>Bacillati</taxon>
        <taxon>Bacillota</taxon>
        <taxon>Bacilli</taxon>
        <taxon>Bacillales</taxon>
        <taxon>Bacillaceae</taxon>
        <taxon>Cytobacillus</taxon>
    </lineage>
</organism>
<dbReference type="Proteomes" id="UP001601059">
    <property type="component" value="Unassembled WGS sequence"/>
</dbReference>
<comment type="caution">
    <text evidence="1">The sequence shown here is derived from an EMBL/GenBank/DDBJ whole genome shotgun (WGS) entry which is preliminary data.</text>
</comment>
<gene>
    <name evidence="1" type="ORF">ACFYKX_25525</name>
</gene>
<dbReference type="Gene3D" id="3.40.50.300">
    <property type="entry name" value="P-loop containing nucleotide triphosphate hydrolases"/>
    <property type="match status" value="1"/>
</dbReference>
<keyword evidence="2" id="KW-1185">Reference proteome</keyword>
<proteinExistence type="predicted"/>
<dbReference type="EMBL" id="JBIACK010000021">
    <property type="protein sequence ID" value="MFE8703937.1"/>
    <property type="molecule type" value="Genomic_DNA"/>
</dbReference>
<protein>
    <submittedName>
        <fullName evidence="1">Uncharacterized protein</fullName>
    </submittedName>
</protein>
<evidence type="ECO:0000313" key="2">
    <source>
        <dbReference type="Proteomes" id="UP001601059"/>
    </source>
</evidence>
<name>A0ABW6KMH6_9BACI</name>
<evidence type="ECO:0000313" key="1">
    <source>
        <dbReference type="EMBL" id="MFE8703937.1"/>
    </source>
</evidence>
<dbReference type="RefSeq" id="WP_389364881.1">
    <property type="nucleotide sequence ID" value="NZ_JBIACK010000021.1"/>
</dbReference>
<reference evidence="1 2" key="1">
    <citation type="submission" date="2024-08" db="EMBL/GenBank/DDBJ databases">
        <title>Two novel Cytobacillus novel species.</title>
        <authorList>
            <person name="Liu G."/>
        </authorList>
    </citation>
    <scope>NUCLEOTIDE SEQUENCE [LARGE SCALE GENOMIC DNA]</scope>
    <source>
        <strain evidence="1 2">FJAT-54145</strain>
    </source>
</reference>
<dbReference type="InterPro" id="IPR027417">
    <property type="entry name" value="P-loop_NTPase"/>
</dbReference>